<dbReference type="AlphaFoldDB" id="A0A6C0FBJ1"/>
<reference evidence="1" key="1">
    <citation type="journal article" date="2020" name="Nature">
        <title>Giant virus diversity and host interactions through global metagenomics.</title>
        <authorList>
            <person name="Schulz F."/>
            <person name="Roux S."/>
            <person name="Paez-Espino D."/>
            <person name="Jungbluth S."/>
            <person name="Walsh D.A."/>
            <person name="Denef V.J."/>
            <person name="McMahon K.D."/>
            <person name="Konstantinidis K.T."/>
            <person name="Eloe-Fadrosh E.A."/>
            <person name="Kyrpides N.C."/>
            <person name="Woyke T."/>
        </authorList>
    </citation>
    <scope>NUCLEOTIDE SEQUENCE</scope>
    <source>
        <strain evidence="1">GVMAG-S-ERX556106-38</strain>
    </source>
</reference>
<organism evidence="1">
    <name type="scientific">viral metagenome</name>
    <dbReference type="NCBI Taxonomy" id="1070528"/>
    <lineage>
        <taxon>unclassified sequences</taxon>
        <taxon>metagenomes</taxon>
        <taxon>organismal metagenomes</taxon>
    </lineage>
</organism>
<dbReference type="EMBL" id="MN738832">
    <property type="protein sequence ID" value="QHT38572.1"/>
    <property type="molecule type" value="Genomic_DNA"/>
</dbReference>
<proteinExistence type="predicted"/>
<name>A0A6C0FBJ1_9ZZZZ</name>
<evidence type="ECO:0000313" key="1">
    <source>
        <dbReference type="EMBL" id="QHT38572.1"/>
    </source>
</evidence>
<accession>A0A6C0FBJ1</accession>
<sequence length="176" mass="20305">MYYIYPDYQNMSSLIQAVTKAITSYFSLFDSDDNEDKNIESDMLYPVDIENVTNRNDGIQVLKESDVDIVDDIKQRVPFAPVPSRENMGMQWCVEKQEFIYLKDTNSSEDFLNRIREINIEEQKEEHVSEDSNISEITTDACVGSLSDPPGLSFEDIDEDMNDSLFVKNVWANCKL</sequence>
<protein>
    <submittedName>
        <fullName evidence="1">Uncharacterized protein</fullName>
    </submittedName>
</protein>